<keyword evidence="1" id="KW-0106">Calcium</keyword>
<feature type="region of interest" description="Disordered" evidence="2">
    <location>
        <begin position="976"/>
        <end position="1002"/>
    </location>
</feature>
<dbReference type="SUPFAM" id="SSF47473">
    <property type="entry name" value="EF-hand"/>
    <property type="match status" value="1"/>
</dbReference>
<reference evidence="5 6" key="1">
    <citation type="submission" date="2017-11" db="EMBL/GenBank/DDBJ databases">
        <title>De novo assembly and phasing of dikaryotic genomes from two isolates of Puccinia coronata f. sp. avenae, the causal agent of oat crown rust.</title>
        <authorList>
            <person name="Miller M.E."/>
            <person name="Zhang Y."/>
            <person name="Omidvar V."/>
            <person name="Sperschneider J."/>
            <person name="Schwessinger B."/>
            <person name="Raley C."/>
            <person name="Palmer J.M."/>
            <person name="Garnica D."/>
            <person name="Upadhyaya N."/>
            <person name="Rathjen J."/>
            <person name="Taylor J.M."/>
            <person name="Park R.F."/>
            <person name="Dodds P.N."/>
            <person name="Hirsch C.D."/>
            <person name="Kianian S.F."/>
            <person name="Figueroa M."/>
        </authorList>
    </citation>
    <scope>NUCLEOTIDE SEQUENCE [LARGE SCALE GENOMIC DNA]</scope>
    <source>
        <strain evidence="5">12SD80</strain>
    </source>
</reference>
<feature type="compositionally biased region" description="Polar residues" evidence="2">
    <location>
        <begin position="822"/>
        <end position="834"/>
    </location>
</feature>
<dbReference type="InterPro" id="IPR000195">
    <property type="entry name" value="Rab-GAP-TBC_dom"/>
</dbReference>
<evidence type="ECO:0000256" key="2">
    <source>
        <dbReference type="SAM" id="MobiDB-lite"/>
    </source>
</evidence>
<dbReference type="PROSITE" id="PS00018">
    <property type="entry name" value="EF_HAND_1"/>
    <property type="match status" value="1"/>
</dbReference>
<protein>
    <recommendedName>
        <fullName evidence="7">Rab-GAP TBC domain-containing protein</fullName>
    </recommendedName>
</protein>
<name>A0A2N5UZ56_9BASI</name>
<evidence type="ECO:0000259" key="3">
    <source>
        <dbReference type="PROSITE" id="PS50086"/>
    </source>
</evidence>
<dbReference type="Pfam" id="PF00566">
    <property type="entry name" value="RabGAP-TBC"/>
    <property type="match status" value="1"/>
</dbReference>
<dbReference type="GO" id="GO:0031267">
    <property type="term" value="F:small GTPase binding"/>
    <property type="evidence" value="ECO:0007669"/>
    <property type="project" value="TreeGrafter"/>
</dbReference>
<sequence>MLRTYQTKEMFSDPTPEAIFCNAFGLPHDQHPLTEINASFCLQSKPDVYSGKLSITERFVTFVSVDRRSCRFSLPLATIRKVEKVAPVSSSDLGPPPFAICLIVWHEDLKYVLQLNGLKPSCENFCATLRTQLKATVPEMKILKPFVSTFYSEHLLSPSAEEDGTHTTGQGIGSGYHAGLGAQFLYPGDPRKLREKSKVKLWKDYFKQNGRNLTIVKFPTFIRLVQVGLPNKLRGEIWELSTGSVYLRMRQAGEYKRILNDIQLNKKHKLNFSLDEIEKDLNRSLPEYPAYQHDAKGIQTLRNVLSAYAWKNPRLGYCQAMNIVVAALLIYASEEQCFYLLSILCDQILPSYYTPTMAGTILDQKVFEYLVERTLPMLSQHFKERDIQLSLASLPWFLSLYLASMPLVFAFRVVDCVLLFGPRCRLESSPLWNLVESGVISDRVSSSIHYQRFSLKAQNACFIRFKCTNIRTHPSFLCSSTTSLAILKINGPALLRINDDAELISTMRNYFLILGNSAYPDSSANSKERTITHFQILLVTAFREFGNIITDDSIQSARKKFRSEVVDSIQTFSKRTSLRNLKEVGKLTSSHQLGQVYDHFQLAIYKCQMKCVGGLGENNPNGVGTSHGVASFWENDEIDGKLEQRITRATFGLFLADIASWARDETLVKSVGFLERVERVVVDHELIDRLFRAWDRSKKGSLSLQDIVLGLSQFMFNDLMANMQTFFSLHDGDKDGYLTKDEVLQLSESLLFIFRNEPGDHYLAAVSKLMQNSFEYADAMQKESRNKQTAGSKGDTVSEKTDDQIQQEGTGPANVEPAGDAKTSTNPDVKTSTNPDAYLGLSTFRMCVLADEILESFFETDFTQSWKLSDDLSNTSGSKPYSANSKGPKVLSDLVPEAINQKADEFFSGLKSRFLTEDNKNAFYKFADEVGKKLDIPKVDQRLPSIGKLDLSAANATTKDRESLLPSNVLSNLFGSGAGSAQSQTRSNSMNATTSGGGGAEQAADKLIEPSPLSHAAMRSPPEGLSFGSSERAGRGADEEELDGLAQAKKFQRQSMPPPPPLIQRAQSMLDNRPQWAIDHPVEPGADESEEDESPAEKGGPDAAAHPASSSPSSSSAKPGQSEQTHASSALLPKKNKAAQAAAKEDEEEDLMAEVDQFLAGGDADQLPHDDQLHLNDDDNELEEAQKLLSSK</sequence>
<feature type="compositionally biased region" description="Acidic residues" evidence="2">
    <location>
        <begin position="1085"/>
        <end position="1094"/>
    </location>
</feature>
<organism evidence="5 6">
    <name type="scientific">Puccinia coronata f. sp. avenae</name>
    <dbReference type="NCBI Taxonomy" id="200324"/>
    <lineage>
        <taxon>Eukaryota</taxon>
        <taxon>Fungi</taxon>
        <taxon>Dikarya</taxon>
        <taxon>Basidiomycota</taxon>
        <taxon>Pucciniomycotina</taxon>
        <taxon>Pucciniomycetes</taxon>
        <taxon>Pucciniales</taxon>
        <taxon>Pucciniaceae</taxon>
        <taxon>Puccinia</taxon>
    </lineage>
</organism>
<dbReference type="Gene3D" id="1.10.472.80">
    <property type="entry name" value="Ypt/Rab-GAP domain of gyp1p, domain 3"/>
    <property type="match status" value="1"/>
</dbReference>
<feature type="compositionally biased region" description="Basic and acidic residues" evidence="2">
    <location>
        <begin position="1166"/>
        <end position="1177"/>
    </location>
</feature>
<gene>
    <name evidence="5" type="ORF">PCASD_04686</name>
</gene>
<evidence type="ECO:0000313" key="6">
    <source>
        <dbReference type="Proteomes" id="UP000235392"/>
    </source>
</evidence>
<feature type="region of interest" description="Disordered" evidence="2">
    <location>
        <begin position="1014"/>
        <end position="1179"/>
    </location>
</feature>
<feature type="compositionally biased region" description="Polar residues" evidence="2">
    <location>
        <begin position="976"/>
        <end position="994"/>
    </location>
</feature>
<dbReference type="SMART" id="SM00164">
    <property type="entry name" value="TBC"/>
    <property type="match status" value="1"/>
</dbReference>
<dbReference type="Proteomes" id="UP000235392">
    <property type="component" value="Unassembled WGS sequence"/>
</dbReference>
<proteinExistence type="predicted"/>
<dbReference type="Gene3D" id="1.10.238.10">
    <property type="entry name" value="EF-hand"/>
    <property type="match status" value="1"/>
</dbReference>
<evidence type="ECO:0008006" key="7">
    <source>
        <dbReference type="Google" id="ProtNLM"/>
    </source>
</evidence>
<dbReference type="PROSITE" id="PS50222">
    <property type="entry name" value="EF_HAND_2"/>
    <property type="match status" value="2"/>
</dbReference>
<feature type="region of interest" description="Disordered" evidence="2">
    <location>
        <begin position="780"/>
        <end position="834"/>
    </location>
</feature>
<feature type="domain" description="Rab-GAP TBC" evidence="3">
    <location>
        <begin position="228"/>
        <end position="421"/>
    </location>
</feature>
<comment type="caution">
    <text evidence="5">The sequence shown here is derived from an EMBL/GenBank/DDBJ whole genome shotgun (WGS) entry which is preliminary data.</text>
</comment>
<dbReference type="SUPFAM" id="SSF47923">
    <property type="entry name" value="Ypt/Rab-GAP domain of gyp1p"/>
    <property type="match status" value="2"/>
</dbReference>
<dbReference type="PANTHER" id="PTHR47219:SF20">
    <property type="entry name" value="TBC1 DOMAIN FAMILY MEMBER 2B"/>
    <property type="match status" value="1"/>
</dbReference>
<evidence type="ECO:0000313" key="5">
    <source>
        <dbReference type="EMBL" id="PLW42926.1"/>
    </source>
</evidence>
<dbReference type="EMBL" id="PGCI01000073">
    <property type="protein sequence ID" value="PLW42926.1"/>
    <property type="molecule type" value="Genomic_DNA"/>
</dbReference>
<dbReference type="InterPro" id="IPR002048">
    <property type="entry name" value="EF_hand_dom"/>
</dbReference>
<dbReference type="GO" id="GO:0005096">
    <property type="term" value="F:GTPase activator activity"/>
    <property type="evidence" value="ECO:0007669"/>
    <property type="project" value="TreeGrafter"/>
</dbReference>
<evidence type="ECO:0000259" key="4">
    <source>
        <dbReference type="PROSITE" id="PS50222"/>
    </source>
</evidence>
<dbReference type="PANTHER" id="PTHR47219">
    <property type="entry name" value="RAB GTPASE-ACTIVATING PROTEIN 1-LIKE"/>
    <property type="match status" value="1"/>
</dbReference>
<accession>A0A2N5UZ56</accession>
<dbReference type="InterPro" id="IPR011992">
    <property type="entry name" value="EF-hand-dom_pair"/>
</dbReference>
<dbReference type="InterPro" id="IPR050302">
    <property type="entry name" value="Rab_GAP_TBC_domain"/>
</dbReference>
<feature type="compositionally biased region" description="Low complexity" evidence="2">
    <location>
        <begin position="1103"/>
        <end position="1117"/>
    </location>
</feature>
<dbReference type="AlphaFoldDB" id="A0A2N5UZ56"/>
<dbReference type="InterPro" id="IPR018247">
    <property type="entry name" value="EF_Hand_1_Ca_BS"/>
</dbReference>
<dbReference type="FunFam" id="1.10.8.270:FF:000026">
    <property type="entry name" value="TBC (Tre-2/Bub2/Cdc16) domain family"/>
    <property type="match status" value="1"/>
</dbReference>
<dbReference type="InterPro" id="IPR035969">
    <property type="entry name" value="Rab-GAP_TBC_sf"/>
</dbReference>
<feature type="compositionally biased region" description="Low complexity" evidence="2">
    <location>
        <begin position="1130"/>
        <end position="1142"/>
    </location>
</feature>
<dbReference type="GO" id="GO:0005509">
    <property type="term" value="F:calcium ion binding"/>
    <property type="evidence" value="ECO:0007669"/>
    <property type="project" value="InterPro"/>
</dbReference>
<dbReference type="Gene3D" id="1.10.8.270">
    <property type="entry name" value="putative rabgap domain of human tbc1 domain family member 14 like domains"/>
    <property type="match status" value="1"/>
</dbReference>
<feature type="domain" description="EF-hand" evidence="4">
    <location>
        <begin position="682"/>
        <end position="717"/>
    </location>
</feature>
<feature type="domain" description="EF-hand" evidence="4">
    <location>
        <begin position="718"/>
        <end position="753"/>
    </location>
</feature>
<evidence type="ECO:0000256" key="1">
    <source>
        <dbReference type="ARBA" id="ARBA00022837"/>
    </source>
</evidence>
<dbReference type="PROSITE" id="PS50086">
    <property type="entry name" value="TBC_RABGAP"/>
    <property type="match status" value="1"/>
</dbReference>
<feature type="compositionally biased region" description="Polar residues" evidence="2">
    <location>
        <begin position="1118"/>
        <end position="1128"/>
    </location>
</feature>